<evidence type="ECO:0000256" key="2">
    <source>
        <dbReference type="ARBA" id="ARBA00022748"/>
    </source>
</evidence>
<keyword evidence="4" id="KW-0472">Membrane</keyword>
<sequence>MIFAWMIVLIALSIGFVVLPLAKMSHSLPARQDSTPAVLVDQLEEVKRDQDRGLISASEATAAQQEIKRRILAAARRATSEPMLDYTSGRSALLLAAIFVPLLAIGYYASMGSPNVASLAFVDRQDERIEQRKIAELTEKLYERLITDPEGGASEGWMLLGQTYYRMGEYTQAAAAFETVSKRDDATSTTFSMMAEALIRKEKGIVTPKAISAIDRSIELNPENPAGAFYKAMAMVQLGEEAEAHALLVSHLDSADGFKPWMEAFVEQANDIAKTAGKAPISLADYAPALNGGTGPSADDVAAASEMSAEERGDFIRAMVNRLAERLEESPDDLDGWLRLANAYTVLGEQKNAIAAYESASRLLSGFAASDPRHKIVEQALYALRE</sequence>
<dbReference type="Pfam" id="PF13181">
    <property type="entry name" value="TPR_8"/>
    <property type="match status" value="2"/>
</dbReference>
<dbReference type="AlphaFoldDB" id="A0A0U1NJ56"/>
<keyword evidence="4" id="KW-0812">Transmembrane</keyword>
<keyword evidence="6" id="KW-1185">Reference proteome</keyword>
<evidence type="ECO:0000313" key="6">
    <source>
        <dbReference type="Proteomes" id="UP000048949"/>
    </source>
</evidence>
<dbReference type="GO" id="GO:0030313">
    <property type="term" value="C:cell envelope"/>
    <property type="evidence" value="ECO:0007669"/>
    <property type="project" value="UniProtKB-SubCell"/>
</dbReference>
<dbReference type="RefSeq" id="WP_048598217.1">
    <property type="nucleotide sequence ID" value="NZ_CVPC01000004.1"/>
</dbReference>
<dbReference type="GO" id="GO:0005886">
    <property type="term" value="C:plasma membrane"/>
    <property type="evidence" value="ECO:0007669"/>
    <property type="project" value="TreeGrafter"/>
</dbReference>
<dbReference type="PANTHER" id="PTHR47870:SF1">
    <property type="entry name" value="CYTOCHROME C-TYPE BIOGENESIS PROTEIN CCMH"/>
    <property type="match status" value="1"/>
</dbReference>
<dbReference type="PROSITE" id="PS50005">
    <property type="entry name" value="TPR"/>
    <property type="match status" value="1"/>
</dbReference>
<dbReference type="InterPro" id="IPR017560">
    <property type="entry name" value="Cyt_c_biogenesis_CcmI"/>
</dbReference>
<dbReference type="PANTHER" id="PTHR47870">
    <property type="entry name" value="CYTOCHROME C-TYPE BIOGENESIS PROTEIN CCMH"/>
    <property type="match status" value="1"/>
</dbReference>
<dbReference type="SMART" id="SM00028">
    <property type="entry name" value="TPR"/>
    <property type="match status" value="3"/>
</dbReference>
<dbReference type="InterPro" id="IPR051263">
    <property type="entry name" value="C-type_cytochrome_biogenesis"/>
</dbReference>
<evidence type="ECO:0000256" key="4">
    <source>
        <dbReference type="SAM" id="Phobius"/>
    </source>
</evidence>
<reference evidence="5 6" key="1">
    <citation type="submission" date="2015-04" db="EMBL/GenBank/DDBJ databases">
        <authorList>
            <person name="Syromyatnikov M.Y."/>
            <person name="Popov V.N."/>
        </authorList>
    </citation>
    <scope>NUCLEOTIDE SEQUENCE [LARGE SCALE GENOMIC DNA]</scope>
    <source>
        <strain evidence="5 6">CECT 5292</strain>
    </source>
</reference>
<dbReference type="Gene3D" id="1.25.40.10">
    <property type="entry name" value="Tetratricopeptide repeat domain"/>
    <property type="match status" value="2"/>
</dbReference>
<dbReference type="Proteomes" id="UP000048949">
    <property type="component" value="Unassembled WGS sequence"/>
</dbReference>
<evidence type="ECO:0000256" key="1">
    <source>
        <dbReference type="ARBA" id="ARBA00004196"/>
    </source>
</evidence>
<proteinExistence type="predicted"/>
<feature type="repeat" description="TPR" evidence="3">
    <location>
        <begin position="154"/>
        <end position="187"/>
    </location>
</feature>
<protein>
    <submittedName>
        <fullName evidence="5">Cytochrome c-type biogenesis protein CcmI</fullName>
    </submittedName>
</protein>
<gene>
    <name evidence="5" type="ORF">NIG5292_00813</name>
</gene>
<dbReference type="NCBIfam" id="TIGR03142">
    <property type="entry name" value="cytochro_ccmI"/>
    <property type="match status" value="1"/>
</dbReference>
<feature type="transmembrane region" description="Helical" evidence="4">
    <location>
        <begin position="91"/>
        <end position="109"/>
    </location>
</feature>
<evidence type="ECO:0000313" key="5">
    <source>
        <dbReference type="EMBL" id="CRK74776.1"/>
    </source>
</evidence>
<dbReference type="InterPro" id="IPR011990">
    <property type="entry name" value="TPR-like_helical_dom_sf"/>
</dbReference>
<evidence type="ECO:0000256" key="3">
    <source>
        <dbReference type="PROSITE-ProRule" id="PRU00339"/>
    </source>
</evidence>
<keyword evidence="3" id="KW-0802">TPR repeat</keyword>
<dbReference type="SUPFAM" id="SSF48452">
    <property type="entry name" value="TPR-like"/>
    <property type="match status" value="1"/>
</dbReference>
<dbReference type="GO" id="GO:0017004">
    <property type="term" value="P:cytochrome complex assembly"/>
    <property type="evidence" value="ECO:0007669"/>
    <property type="project" value="UniProtKB-KW"/>
</dbReference>
<comment type="subcellular location">
    <subcellularLocation>
        <location evidence="1">Cell envelope</location>
    </subcellularLocation>
</comment>
<name>A0A0U1NJ56_9RHOB</name>
<keyword evidence="4" id="KW-1133">Transmembrane helix</keyword>
<organism evidence="5 6">
    <name type="scientific">Nereida ignava</name>
    <dbReference type="NCBI Taxonomy" id="282199"/>
    <lineage>
        <taxon>Bacteria</taxon>
        <taxon>Pseudomonadati</taxon>
        <taxon>Pseudomonadota</taxon>
        <taxon>Alphaproteobacteria</taxon>
        <taxon>Rhodobacterales</taxon>
        <taxon>Roseobacteraceae</taxon>
        <taxon>Nereida</taxon>
    </lineage>
</organism>
<keyword evidence="2" id="KW-0201">Cytochrome c-type biogenesis</keyword>
<dbReference type="STRING" id="282199.GCA_001049735_00813"/>
<dbReference type="OrthoDB" id="9815847at2"/>
<dbReference type="EMBL" id="CVQV01000004">
    <property type="protein sequence ID" value="CRK74776.1"/>
    <property type="molecule type" value="Genomic_DNA"/>
</dbReference>
<dbReference type="InterPro" id="IPR019734">
    <property type="entry name" value="TPR_rpt"/>
</dbReference>
<accession>A0A0U1NJ56</accession>